<dbReference type="RefSeq" id="WP_184158363.1">
    <property type="nucleotide sequence ID" value="NZ_JACHLC010000001.1"/>
</dbReference>
<dbReference type="EMBL" id="JACHLC010000001">
    <property type="protein sequence ID" value="MBB6370713.1"/>
    <property type="molecule type" value="Genomic_DNA"/>
</dbReference>
<keyword evidence="2" id="KW-1185">Reference proteome</keyword>
<reference evidence="1 2" key="1">
    <citation type="submission" date="2020-08" db="EMBL/GenBank/DDBJ databases">
        <title>Functional genomics of gut bacteria from endangered species of beetles.</title>
        <authorList>
            <person name="Carlos-Shanley C."/>
        </authorList>
    </citation>
    <scope>NUCLEOTIDE SEQUENCE [LARGE SCALE GENOMIC DNA]</scope>
    <source>
        <strain evidence="1 2">S00136</strain>
    </source>
</reference>
<accession>A0A841N6H0</accession>
<dbReference type="AlphaFoldDB" id="A0A841N6H0"/>
<name>A0A841N6H0_9FLAO</name>
<gene>
    <name evidence="1" type="ORF">HNP36_001766</name>
</gene>
<organism evidence="1 2">
    <name type="scientific">Chryseobacterium shigense</name>
    <dbReference type="NCBI Taxonomy" id="297244"/>
    <lineage>
        <taxon>Bacteria</taxon>
        <taxon>Pseudomonadati</taxon>
        <taxon>Bacteroidota</taxon>
        <taxon>Flavobacteriia</taxon>
        <taxon>Flavobacteriales</taxon>
        <taxon>Weeksellaceae</taxon>
        <taxon>Chryseobacterium group</taxon>
        <taxon>Chryseobacterium</taxon>
    </lineage>
</organism>
<dbReference type="Proteomes" id="UP000589738">
    <property type="component" value="Unassembled WGS sequence"/>
</dbReference>
<sequence>MKLGRKKRLMNEFYRQLKEKFPQVSDTVVELTDSIHSNNCIRINVSDHEDQTLKKLAEEFEYKINHTCSKCGRAGDFADPFCARCYYRIKCKYSVKKINPAGFSVFKNFYRRNKWVTVKWNNLDRVELSEFDTVLRINFFLKPENIFNRKTDWDENSFSVFELEQGFYKLLKNVPDYLFSENNLYKKNEILTLESCGICGYIAKSKNQPCFVCGERYLHDSDLSERMKQKYSSAFEINKSSQIHYCLQTQKKYRYPKREKEFIKDHQHKILFSKDELQQKQEN</sequence>
<comment type="caution">
    <text evidence="1">The sequence shown here is derived from an EMBL/GenBank/DDBJ whole genome shotgun (WGS) entry which is preliminary data.</text>
</comment>
<protein>
    <submittedName>
        <fullName evidence="1">Uncharacterized protein</fullName>
    </submittedName>
</protein>
<proteinExistence type="predicted"/>
<evidence type="ECO:0000313" key="2">
    <source>
        <dbReference type="Proteomes" id="UP000589738"/>
    </source>
</evidence>
<evidence type="ECO:0000313" key="1">
    <source>
        <dbReference type="EMBL" id="MBB6370713.1"/>
    </source>
</evidence>